<dbReference type="OrthoDB" id="275222at2"/>
<dbReference type="EMBL" id="CP025958">
    <property type="protein sequence ID" value="AWM37991.1"/>
    <property type="molecule type" value="Genomic_DNA"/>
</dbReference>
<gene>
    <name evidence="2" type="ORF">C1280_13980</name>
</gene>
<feature type="compositionally biased region" description="Polar residues" evidence="1">
    <location>
        <begin position="37"/>
        <end position="51"/>
    </location>
</feature>
<feature type="region of interest" description="Disordered" evidence="1">
    <location>
        <begin position="23"/>
        <end position="61"/>
    </location>
</feature>
<dbReference type="InterPro" id="IPR011467">
    <property type="entry name" value="DUF1573"/>
</dbReference>
<sequence length="417" mass="43162">MTNCSRALAIRYRCARTCSSEVSQRNSSSGSTGGVARSTTHARTSPSSGARPNTAGHAPTRTRTLFAVSTLTRICPSRLIRTTLSAPTMNTFILISALAVGQQGAPATFHCPAPTAAKGDVKAGRPLTHTFELVNASTGTVTVTKVEAGCGCLRQGVSASTLAPGEKTKLALEVNTLTQPDGPNRWQVSVSYQLHEPGAAPRTGEVLLQITATLTREIAVNPPQLAFSTAGAAQKTLEVTDKRPKPLTVLKATSSAPHLTVEVGAAVSAAAGRTQPITVKLAANAPAGHRDETVVLLTDDPDCPELRIPVRVLKRAVGPVTVTPDAVTARFAPGQTEVSTLVQLRSPEGKAFTVAGAEADFPGVGVKFSPGSGPVATVRVTVPEALAKQPGRCNVRVRLGESGGEVSIPVSWTGAKK</sequence>
<reference evidence="2 3" key="1">
    <citation type="submission" date="2018-01" db="EMBL/GenBank/DDBJ databases">
        <title>G. obscuriglobus.</title>
        <authorList>
            <person name="Franke J."/>
            <person name="Blomberg W."/>
            <person name="Selmecki A."/>
        </authorList>
    </citation>
    <scope>NUCLEOTIDE SEQUENCE [LARGE SCALE GENOMIC DNA]</scope>
    <source>
        <strain evidence="2 3">DSM 5831</strain>
    </source>
</reference>
<dbReference type="PANTHER" id="PTHR37833:SF1">
    <property type="entry name" value="SIGNAL PEPTIDE PROTEIN"/>
    <property type="match status" value="1"/>
</dbReference>
<dbReference type="AlphaFoldDB" id="A0A2Z3GZ87"/>
<dbReference type="Gene3D" id="2.60.40.10">
    <property type="entry name" value="Immunoglobulins"/>
    <property type="match status" value="2"/>
</dbReference>
<accession>A0A2Z3GZ87</accession>
<dbReference type="PANTHER" id="PTHR37833">
    <property type="entry name" value="LIPOPROTEIN-RELATED"/>
    <property type="match status" value="1"/>
</dbReference>
<dbReference type="KEGG" id="gog:C1280_13980"/>
<keyword evidence="3" id="KW-1185">Reference proteome</keyword>
<dbReference type="InterPro" id="IPR013783">
    <property type="entry name" value="Ig-like_fold"/>
</dbReference>
<name>A0A2Z3GZ87_9BACT</name>
<evidence type="ECO:0000256" key="1">
    <source>
        <dbReference type="SAM" id="MobiDB-lite"/>
    </source>
</evidence>
<evidence type="ECO:0000313" key="3">
    <source>
        <dbReference type="Proteomes" id="UP000245802"/>
    </source>
</evidence>
<organism evidence="2 3">
    <name type="scientific">Gemmata obscuriglobus</name>
    <dbReference type="NCBI Taxonomy" id="114"/>
    <lineage>
        <taxon>Bacteria</taxon>
        <taxon>Pseudomonadati</taxon>
        <taxon>Planctomycetota</taxon>
        <taxon>Planctomycetia</taxon>
        <taxon>Gemmatales</taxon>
        <taxon>Gemmataceae</taxon>
        <taxon>Gemmata</taxon>
    </lineage>
</organism>
<proteinExistence type="predicted"/>
<dbReference type="Pfam" id="PF07610">
    <property type="entry name" value="DUF1573"/>
    <property type="match status" value="1"/>
</dbReference>
<dbReference type="Proteomes" id="UP000245802">
    <property type="component" value="Chromosome"/>
</dbReference>
<protein>
    <submittedName>
        <fullName evidence="2">DUF1573 domain-containing protein</fullName>
    </submittedName>
</protein>
<evidence type="ECO:0000313" key="2">
    <source>
        <dbReference type="EMBL" id="AWM37991.1"/>
    </source>
</evidence>